<reference evidence="1 2" key="1">
    <citation type="submission" date="2018-11" db="EMBL/GenBank/DDBJ databases">
        <title>Mesobaculum littorinae gen. nov., sp. nov., isolated from Littorina scabra that represents a novel genus of the order Rhodobacteraceae.</title>
        <authorList>
            <person name="Li F."/>
        </authorList>
    </citation>
    <scope>NUCLEOTIDE SEQUENCE [LARGE SCALE GENOMIC DNA]</scope>
    <source>
        <strain evidence="1 2">M0103</strain>
    </source>
</reference>
<evidence type="ECO:0000313" key="2">
    <source>
        <dbReference type="Proteomes" id="UP000285908"/>
    </source>
</evidence>
<dbReference type="Proteomes" id="UP000285908">
    <property type="component" value="Unassembled WGS sequence"/>
</dbReference>
<dbReference type="RefSeq" id="WP_127908100.1">
    <property type="nucleotide sequence ID" value="NZ_RQXX01000016.1"/>
</dbReference>
<accession>A0A438ACS3</accession>
<proteinExistence type="predicted"/>
<name>A0A438ACS3_9RHOB</name>
<keyword evidence="2" id="KW-1185">Reference proteome</keyword>
<organism evidence="1 2">
    <name type="scientific">Mesobaculum littorinae</name>
    <dbReference type="NCBI Taxonomy" id="2486419"/>
    <lineage>
        <taxon>Bacteria</taxon>
        <taxon>Pseudomonadati</taxon>
        <taxon>Pseudomonadota</taxon>
        <taxon>Alphaproteobacteria</taxon>
        <taxon>Rhodobacterales</taxon>
        <taxon>Roseobacteraceae</taxon>
        <taxon>Mesobaculum</taxon>
    </lineage>
</organism>
<gene>
    <name evidence="1" type="ORF">EKE94_18415</name>
</gene>
<comment type="caution">
    <text evidence="1">The sequence shown here is derived from an EMBL/GenBank/DDBJ whole genome shotgun (WGS) entry which is preliminary data.</text>
</comment>
<evidence type="ECO:0000313" key="1">
    <source>
        <dbReference type="EMBL" id="RVV96497.1"/>
    </source>
</evidence>
<protein>
    <submittedName>
        <fullName evidence="1">Uncharacterized protein</fullName>
    </submittedName>
</protein>
<dbReference type="OrthoDB" id="7865837at2"/>
<sequence>MSYQTGIFARKEADRQKLRDTMRDQFFAEIGIPRLTDPLRIDIDPVNQHAAVLRLVEIAQTTHKGDMGALNAMKTELFSSAFGIPTLPIGVPNQLSLADIMPEQMEKSHHAMDWAGWFGD</sequence>
<dbReference type="AlphaFoldDB" id="A0A438ACS3"/>
<dbReference type="EMBL" id="RQXX01000016">
    <property type="protein sequence ID" value="RVV96497.1"/>
    <property type="molecule type" value="Genomic_DNA"/>
</dbReference>